<evidence type="ECO:0000313" key="2">
    <source>
        <dbReference type="Proteomes" id="UP000229111"/>
    </source>
</evidence>
<gene>
    <name evidence="1" type="ORF">CTI16_04005</name>
</gene>
<protein>
    <submittedName>
        <fullName evidence="1">Uncharacterized protein</fullName>
    </submittedName>
</protein>
<comment type="caution">
    <text evidence="1">The sequence shown here is derived from an EMBL/GenBank/DDBJ whole genome shotgun (WGS) entry which is preliminary data.</text>
</comment>
<dbReference type="AlphaFoldDB" id="A0AAJ3RJJ5"/>
<organism evidence="1 2">
    <name type="scientific">Prevotella intermedia</name>
    <dbReference type="NCBI Taxonomy" id="28131"/>
    <lineage>
        <taxon>Bacteria</taxon>
        <taxon>Pseudomonadati</taxon>
        <taxon>Bacteroidota</taxon>
        <taxon>Bacteroidia</taxon>
        <taxon>Bacteroidales</taxon>
        <taxon>Prevotellaceae</taxon>
        <taxon>Prevotella</taxon>
    </lineage>
</organism>
<sequence>MFCRFMKGFGLYSQAKEHYDIWTDDEKSTWEKIQTGSLSLTLDVFAAKVATLVCFLAGTKIHTQGAGADIEKLEIGVLRLHNVSSI</sequence>
<dbReference type="EMBL" id="PEKM01000001">
    <property type="protein sequence ID" value="PIK18304.1"/>
    <property type="molecule type" value="Genomic_DNA"/>
</dbReference>
<dbReference type="Proteomes" id="UP000229111">
    <property type="component" value="Unassembled WGS sequence"/>
</dbReference>
<name>A0AAJ3RJJ5_PREIN</name>
<evidence type="ECO:0000313" key="1">
    <source>
        <dbReference type="EMBL" id="PIK18304.1"/>
    </source>
</evidence>
<reference evidence="1 2" key="1">
    <citation type="submission" date="2017-11" db="EMBL/GenBank/DDBJ databases">
        <title>Genome sequencing of Prevotella intermedia KCOM 1101.</title>
        <authorList>
            <person name="Kook J.-K."/>
            <person name="Park S.-N."/>
            <person name="Lim Y.K."/>
        </authorList>
    </citation>
    <scope>NUCLEOTIDE SEQUENCE [LARGE SCALE GENOMIC DNA]</scope>
    <source>
        <strain evidence="1 2">KCOM 1101</strain>
    </source>
</reference>
<accession>A0AAJ3RJJ5</accession>
<proteinExistence type="predicted"/>